<protein>
    <recommendedName>
        <fullName evidence="1">DUF3291 domain-containing protein</fullName>
    </recommendedName>
</protein>
<comment type="caution">
    <text evidence="2">The sequence shown here is derived from an EMBL/GenBank/DDBJ whole genome shotgun (WGS) entry which is preliminary data.</text>
</comment>
<reference evidence="2 3" key="1">
    <citation type="submission" date="2015-10" db="EMBL/GenBank/DDBJ databases">
        <title>Draft genome sequence of Streptomyces yokosukanensis DSM 40224, type strain for the species Streptomyces yokosukanensis.</title>
        <authorList>
            <person name="Ruckert C."/>
            <person name="Winkler A."/>
            <person name="Kalinowski J."/>
            <person name="Kampfer P."/>
            <person name="Glaeser S."/>
        </authorList>
    </citation>
    <scope>NUCLEOTIDE SEQUENCE [LARGE SCALE GENOMIC DNA]</scope>
    <source>
        <strain evidence="2 3">DSM 40224</strain>
    </source>
</reference>
<dbReference type="Pfam" id="PF11695">
    <property type="entry name" value="DUF3291"/>
    <property type="match status" value="1"/>
</dbReference>
<dbReference type="RefSeq" id="WP_067119383.1">
    <property type="nucleotide sequence ID" value="NZ_JBFACD010000008.1"/>
</dbReference>
<dbReference type="STRING" id="67386.AQI95_07545"/>
<organism evidence="2 3">
    <name type="scientific">Streptomyces yokosukanensis</name>
    <dbReference type="NCBI Taxonomy" id="67386"/>
    <lineage>
        <taxon>Bacteria</taxon>
        <taxon>Bacillati</taxon>
        <taxon>Actinomycetota</taxon>
        <taxon>Actinomycetes</taxon>
        <taxon>Kitasatosporales</taxon>
        <taxon>Streptomycetaceae</taxon>
        <taxon>Streptomyces</taxon>
    </lineage>
</organism>
<feature type="domain" description="DUF3291" evidence="1">
    <location>
        <begin position="40"/>
        <end position="126"/>
    </location>
</feature>
<evidence type="ECO:0000313" key="2">
    <source>
        <dbReference type="EMBL" id="KUN08843.1"/>
    </source>
</evidence>
<gene>
    <name evidence="2" type="ORF">AQI95_07545</name>
</gene>
<dbReference type="OrthoDB" id="3214999at2"/>
<dbReference type="AlphaFoldDB" id="A0A101PCA0"/>
<name>A0A101PCA0_9ACTN</name>
<sequence>MPVLPWVVPTAPPRDTEVYVFASRFETRTLWGALCFLARTPGVWRQIARARGAYGATLKAQPLRRTFWTLSAWESADALKAFAHSGAHRPTSRALAPQMRDASFATWRTAGDRLPPSWAEAEQRLKQ</sequence>
<accession>A0A101PCA0</accession>
<dbReference type="EMBL" id="LMWN01000007">
    <property type="protein sequence ID" value="KUN08843.1"/>
    <property type="molecule type" value="Genomic_DNA"/>
</dbReference>
<evidence type="ECO:0000313" key="3">
    <source>
        <dbReference type="Proteomes" id="UP000053127"/>
    </source>
</evidence>
<dbReference type="InterPro" id="IPR021708">
    <property type="entry name" value="DUF3291"/>
</dbReference>
<keyword evidence="3" id="KW-1185">Reference proteome</keyword>
<dbReference type="InterPro" id="IPR011008">
    <property type="entry name" value="Dimeric_a/b-barrel"/>
</dbReference>
<proteinExistence type="predicted"/>
<evidence type="ECO:0000259" key="1">
    <source>
        <dbReference type="Pfam" id="PF11695"/>
    </source>
</evidence>
<dbReference type="Proteomes" id="UP000053127">
    <property type="component" value="Unassembled WGS sequence"/>
</dbReference>
<dbReference type="SUPFAM" id="SSF54909">
    <property type="entry name" value="Dimeric alpha+beta barrel"/>
    <property type="match status" value="1"/>
</dbReference>